<evidence type="ECO:0000256" key="2">
    <source>
        <dbReference type="ARBA" id="ARBA00023015"/>
    </source>
</evidence>
<organism evidence="7 8">
    <name type="scientific">Kalanchoe fedtschenkoi</name>
    <name type="common">Lavender scallops</name>
    <name type="synonym">South American air plant</name>
    <dbReference type="NCBI Taxonomy" id="63787"/>
    <lineage>
        <taxon>Eukaryota</taxon>
        <taxon>Viridiplantae</taxon>
        <taxon>Streptophyta</taxon>
        <taxon>Embryophyta</taxon>
        <taxon>Tracheophyta</taxon>
        <taxon>Spermatophyta</taxon>
        <taxon>Magnoliopsida</taxon>
        <taxon>eudicotyledons</taxon>
        <taxon>Gunneridae</taxon>
        <taxon>Pentapetalae</taxon>
        <taxon>Saxifragales</taxon>
        <taxon>Crassulaceae</taxon>
        <taxon>Kalanchoe</taxon>
    </lineage>
</organism>
<dbReference type="SMART" id="SM01019">
    <property type="entry name" value="B3"/>
    <property type="match status" value="1"/>
</dbReference>
<dbReference type="SUPFAM" id="SSF101936">
    <property type="entry name" value="DNA-binding pseudobarrel domain"/>
    <property type="match status" value="1"/>
</dbReference>
<protein>
    <recommendedName>
        <fullName evidence="6">TF-B3 domain-containing protein</fullName>
    </recommendedName>
</protein>
<keyword evidence="8" id="KW-1185">Reference proteome</keyword>
<dbReference type="InterPro" id="IPR003340">
    <property type="entry name" value="B3_DNA-bd"/>
</dbReference>
<feature type="domain" description="TF-B3" evidence="6">
    <location>
        <begin position="11"/>
        <end position="113"/>
    </location>
</feature>
<dbReference type="Gramene" id="Kaladp0058s0292.1.v1.1">
    <property type="protein sequence ID" value="Kaladp0058s0292.1.v1.1"/>
    <property type="gene ID" value="Kaladp0058s0292.v1.1"/>
</dbReference>
<evidence type="ECO:0000313" key="8">
    <source>
        <dbReference type="Proteomes" id="UP000594263"/>
    </source>
</evidence>
<keyword evidence="3" id="KW-0238">DNA-binding</keyword>
<name>A0A7N0UA13_KALFE</name>
<dbReference type="PANTHER" id="PTHR31140:SF73">
    <property type="entry name" value="B3 DOMAIN-CONTAINING TRANSCRIPTION FACTOR FUS3"/>
    <property type="match status" value="1"/>
</dbReference>
<dbReference type="GO" id="GO:0003700">
    <property type="term" value="F:DNA-binding transcription factor activity"/>
    <property type="evidence" value="ECO:0007669"/>
    <property type="project" value="InterPro"/>
</dbReference>
<dbReference type="Proteomes" id="UP000594263">
    <property type="component" value="Unplaced"/>
</dbReference>
<dbReference type="AlphaFoldDB" id="A0A7N0UA13"/>
<proteinExistence type="predicted"/>
<dbReference type="GO" id="GO:0003677">
    <property type="term" value="F:DNA binding"/>
    <property type="evidence" value="ECO:0007669"/>
    <property type="project" value="UniProtKB-KW"/>
</dbReference>
<dbReference type="GO" id="GO:0005634">
    <property type="term" value="C:nucleus"/>
    <property type="evidence" value="ECO:0007669"/>
    <property type="project" value="UniProtKB-SubCell"/>
</dbReference>
<evidence type="ECO:0000259" key="6">
    <source>
        <dbReference type="PROSITE" id="PS50863"/>
    </source>
</evidence>
<dbReference type="InterPro" id="IPR015300">
    <property type="entry name" value="DNA-bd_pseudobarrel_sf"/>
</dbReference>
<sequence length="212" mass="24009">DIDRTKLRFLFQKILQNSDVNYLRRIILPKKAAEAHLPALQIKEGIPLKIYDADGRHTWTFKYRFWPNNASRMYVFENAGDFVAAHGLQAGDCFIMYLDIGTQNLVIEAKKSGDTKVIAAEPEVKPLPMPSSAFVPDYIMNPPALEVANPPSDIFVDFPPLDHSVGKLLYDTSSFCNESPLDFLGGLATQRPSNHYFQDNLVDDLPFDDFHF</sequence>
<evidence type="ECO:0000256" key="4">
    <source>
        <dbReference type="ARBA" id="ARBA00023163"/>
    </source>
</evidence>
<evidence type="ECO:0000256" key="1">
    <source>
        <dbReference type="ARBA" id="ARBA00004123"/>
    </source>
</evidence>
<accession>A0A7N0UA13</accession>
<evidence type="ECO:0000256" key="5">
    <source>
        <dbReference type="ARBA" id="ARBA00023242"/>
    </source>
</evidence>
<evidence type="ECO:0000313" key="7">
    <source>
        <dbReference type="EnsemblPlants" id="Kaladp0058s0292.1.v1.1"/>
    </source>
</evidence>
<dbReference type="Gene3D" id="2.40.330.10">
    <property type="entry name" value="DNA-binding pseudobarrel domain"/>
    <property type="match status" value="1"/>
</dbReference>
<keyword evidence="5" id="KW-0539">Nucleus</keyword>
<dbReference type="PROSITE" id="PS50863">
    <property type="entry name" value="B3"/>
    <property type="match status" value="1"/>
</dbReference>
<dbReference type="EnsemblPlants" id="Kaladp0058s0292.1.v1.1">
    <property type="protein sequence ID" value="Kaladp0058s0292.1.v1.1"/>
    <property type="gene ID" value="Kaladp0058s0292.v1.1"/>
</dbReference>
<keyword evidence="4" id="KW-0804">Transcription</keyword>
<dbReference type="PANTHER" id="PTHR31140">
    <property type="entry name" value="B3 DOMAIN-CONTAINING TRANSCRIPTION FACTOR ABI3"/>
    <property type="match status" value="1"/>
</dbReference>
<dbReference type="Pfam" id="PF02362">
    <property type="entry name" value="B3"/>
    <property type="match status" value="1"/>
</dbReference>
<reference evidence="7" key="1">
    <citation type="submission" date="2021-01" db="UniProtKB">
        <authorList>
            <consortium name="EnsemblPlants"/>
        </authorList>
    </citation>
    <scope>IDENTIFICATION</scope>
</reference>
<comment type="subcellular location">
    <subcellularLocation>
        <location evidence="1">Nucleus</location>
    </subcellularLocation>
</comment>
<dbReference type="CDD" id="cd10017">
    <property type="entry name" value="B3_DNA"/>
    <property type="match status" value="1"/>
</dbReference>
<evidence type="ECO:0000256" key="3">
    <source>
        <dbReference type="ARBA" id="ARBA00023125"/>
    </source>
</evidence>
<keyword evidence="2" id="KW-0805">Transcription regulation</keyword>
<dbReference type="InterPro" id="IPR044800">
    <property type="entry name" value="LEC2-like"/>
</dbReference>